<evidence type="ECO:0000256" key="1">
    <source>
        <dbReference type="ARBA" id="ARBA00002667"/>
    </source>
</evidence>
<reference evidence="7" key="2">
    <citation type="submission" date="2020-04" db="EMBL/GenBank/DDBJ databases">
        <title>Deep metagenomics examines the oral microbiome during advanced dental caries in children, revealing novel taxa and co-occurrences with host molecules.</title>
        <authorList>
            <person name="Baker J.L."/>
            <person name="Morton J.T."/>
            <person name="Dinis M."/>
            <person name="Alvarez R."/>
            <person name="Tran N.C."/>
            <person name="Knight R."/>
            <person name="Edlund A."/>
        </authorList>
    </citation>
    <scope>NUCLEOTIDE SEQUENCE</scope>
    <source>
        <strain evidence="7">JCVI_23_bin.22</strain>
    </source>
</reference>
<evidence type="ECO:0000313" key="9">
    <source>
        <dbReference type="Proteomes" id="UP000267137"/>
    </source>
</evidence>
<keyword evidence="5" id="KW-0588">Pheromone</keyword>
<evidence type="ECO:0000313" key="7">
    <source>
        <dbReference type="EMBL" id="MBF1712694.1"/>
    </source>
</evidence>
<evidence type="ECO:0000313" key="10">
    <source>
        <dbReference type="Proteomes" id="UP000721045"/>
    </source>
</evidence>
<dbReference type="GO" id="GO:0005576">
    <property type="term" value="C:extracellular region"/>
    <property type="evidence" value="ECO:0007669"/>
    <property type="project" value="UniProtKB-SubCell"/>
</dbReference>
<proteinExistence type="inferred from homology"/>
<evidence type="ECO:0000313" key="8">
    <source>
        <dbReference type="EMBL" id="RSJ22228.1"/>
    </source>
</evidence>
<dbReference type="GO" id="GO:0030420">
    <property type="term" value="P:establishment of competence for transformation"/>
    <property type="evidence" value="ECO:0007669"/>
    <property type="project" value="UniProtKB-KW"/>
</dbReference>
<dbReference type="EMBL" id="JABZYP010000007">
    <property type="protein sequence ID" value="MBF1712694.1"/>
    <property type="molecule type" value="Genomic_DNA"/>
</dbReference>
<evidence type="ECO:0000256" key="2">
    <source>
        <dbReference type="ARBA" id="ARBA00004613"/>
    </source>
</evidence>
<evidence type="ECO:0000256" key="3">
    <source>
        <dbReference type="ARBA" id="ARBA00009039"/>
    </source>
</evidence>
<reference evidence="8 9" key="1">
    <citation type="submission" date="2018-11" db="EMBL/GenBank/DDBJ databases">
        <title>Species Designations Belie Phenotypic and Genotypic Heterogeneity in Oral Streptococci.</title>
        <authorList>
            <person name="Velsko I."/>
        </authorList>
    </citation>
    <scope>NUCLEOTIDE SEQUENCE [LARGE SCALE GENOMIC DNA]</scope>
    <source>
        <strain evidence="8 9">KLC02</strain>
    </source>
</reference>
<keyword evidence="6" id="KW-0178">Competence</keyword>
<evidence type="ECO:0000256" key="4">
    <source>
        <dbReference type="ARBA" id="ARBA00022525"/>
    </source>
</evidence>
<evidence type="ECO:0000256" key="6">
    <source>
        <dbReference type="ARBA" id="ARBA00023287"/>
    </source>
</evidence>
<comment type="caution">
    <text evidence="7">The sequence shown here is derived from an EMBL/GenBank/DDBJ whole genome shotgun (WGS) entry which is preliminary data.</text>
</comment>
<accession>A0A930RCE6</accession>
<comment type="similarity">
    <text evidence="3">Belongs to the ComC family.</text>
</comment>
<dbReference type="GO" id="GO:0005186">
    <property type="term" value="F:pheromone activity"/>
    <property type="evidence" value="ECO:0007669"/>
    <property type="project" value="UniProtKB-KW"/>
</dbReference>
<evidence type="ECO:0000256" key="5">
    <source>
        <dbReference type="ARBA" id="ARBA00023044"/>
    </source>
</evidence>
<dbReference type="Proteomes" id="UP000721045">
    <property type="component" value="Unassembled WGS sequence"/>
</dbReference>
<keyword evidence="4" id="KW-0964">Secreted</keyword>
<dbReference type="RefSeq" id="WP_003073362.1">
    <property type="nucleotide sequence ID" value="NZ_BHYT01000010.1"/>
</dbReference>
<dbReference type="Pfam" id="PF03047">
    <property type="entry name" value="ComC"/>
    <property type="match status" value="1"/>
</dbReference>
<gene>
    <name evidence="8" type="ORF">D8827_07985</name>
    <name evidence="7" type="ORF">HXO88_02980</name>
</gene>
<sequence>MDKKQTLDHFRTLTSQELEQVVGGGWLEDLLKHFSGYNSLTKGDSNNTLG</sequence>
<organism evidence="7 10">
    <name type="scientific">Streptococcus intermedius</name>
    <dbReference type="NCBI Taxonomy" id="1338"/>
    <lineage>
        <taxon>Bacteria</taxon>
        <taxon>Bacillati</taxon>
        <taxon>Bacillota</taxon>
        <taxon>Bacilli</taxon>
        <taxon>Lactobacillales</taxon>
        <taxon>Streptococcaceae</taxon>
        <taxon>Streptococcus</taxon>
        <taxon>Streptococcus anginosus group</taxon>
    </lineage>
</organism>
<protein>
    <submittedName>
        <fullName evidence="8">COMC family protein</fullName>
    </submittedName>
    <submittedName>
        <fullName evidence="7">ComC/BlpC family leader-containing pheromone/bacteriocin</fullName>
    </submittedName>
</protein>
<dbReference type="InterPro" id="IPR004288">
    <property type="entry name" value="Competence_ComC"/>
</dbReference>
<comment type="function">
    <text evidence="1">Acts as a pheromone, induces cells to develop competence for genetic transformation.</text>
</comment>
<dbReference type="EMBL" id="RJOO01000005">
    <property type="protein sequence ID" value="RSJ22228.1"/>
    <property type="molecule type" value="Genomic_DNA"/>
</dbReference>
<dbReference type="Proteomes" id="UP000267137">
    <property type="component" value="Unassembled WGS sequence"/>
</dbReference>
<name>A0A930RCE6_STRIT</name>
<dbReference type="AlphaFoldDB" id="A0A930RCE6"/>
<comment type="subcellular location">
    <subcellularLocation>
        <location evidence="2">Secreted</location>
    </subcellularLocation>
</comment>